<dbReference type="Proteomes" id="UP001064048">
    <property type="component" value="Chromosome 20"/>
</dbReference>
<protein>
    <submittedName>
        <fullName evidence="1">Uncharacterized protein</fullName>
    </submittedName>
</protein>
<proteinExistence type="predicted"/>
<organism evidence="1 2">
    <name type="scientific">Choristoneura fumiferana</name>
    <name type="common">Spruce budworm moth</name>
    <name type="synonym">Archips fumiferana</name>
    <dbReference type="NCBI Taxonomy" id="7141"/>
    <lineage>
        <taxon>Eukaryota</taxon>
        <taxon>Metazoa</taxon>
        <taxon>Ecdysozoa</taxon>
        <taxon>Arthropoda</taxon>
        <taxon>Hexapoda</taxon>
        <taxon>Insecta</taxon>
        <taxon>Pterygota</taxon>
        <taxon>Neoptera</taxon>
        <taxon>Endopterygota</taxon>
        <taxon>Lepidoptera</taxon>
        <taxon>Glossata</taxon>
        <taxon>Ditrysia</taxon>
        <taxon>Tortricoidea</taxon>
        <taxon>Tortricidae</taxon>
        <taxon>Tortricinae</taxon>
        <taxon>Choristoneura</taxon>
    </lineage>
</organism>
<evidence type="ECO:0000313" key="2">
    <source>
        <dbReference type="Proteomes" id="UP001064048"/>
    </source>
</evidence>
<name>A0ACC0KM13_CHOFU</name>
<evidence type="ECO:0000313" key="1">
    <source>
        <dbReference type="EMBL" id="KAI8437348.1"/>
    </source>
</evidence>
<comment type="caution">
    <text evidence="1">The sequence shown here is derived from an EMBL/GenBank/DDBJ whole genome shotgun (WGS) entry which is preliminary data.</text>
</comment>
<dbReference type="EMBL" id="CM046120">
    <property type="protein sequence ID" value="KAI8437348.1"/>
    <property type="molecule type" value="Genomic_DNA"/>
</dbReference>
<keyword evidence="2" id="KW-1185">Reference proteome</keyword>
<reference evidence="1 2" key="1">
    <citation type="journal article" date="2022" name="Genome Biol. Evol.">
        <title>The Spruce Budworm Genome: Reconstructing the Evolutionary History of Antifreeze Proteins.</title>
        <authorList>
            <person name="Beliveau C."/>
            <person name="Gagne P."/>
            <person name="Picq S."/>
            <person name="Vernygora O."/>
            <person name="Keeling C.I."/>
            <person name="Pinkney K."/>
            <person name="Doucet D."/>
            <person name="Wen F."/>
            <person name="Johnston J.S."/>
            <person name="Maaroufi H."/>
            <person name="Boyle B."/>
            <person name="Laroche J."/>
            <person name="Dewar K."/>
            <person name="Juretic N."/>
            <person name="Blackburn G."/>
            <person name="Nisole A."/>
            <person name="Brunet B."/>
            <person name="Brandao M."/>
            <person name="Lumley L."/>
            <person name="Duan J."/>
            <person name="Quan G."/>
            <person name="Lucarotti C.J."/>
            <person name="Roe A.D."/>
            <person name="Sperling F.A.H."/>
            <person name="Levesque R.C."/>
            <person name="Cusson M."/>
        </authorList>
    </citation>
    <scope>NUCLEOTIDE SEQUENCE [LARGE SCALE GENOMIC DNA]</scope>
    <source>
        <strain evidence="1">Glfc:IPQL:Cfum</strain>
    </source>
</reference>
<sequence>MSNKDDKSSSSNGLGPDPQQRLASFKPPRDLTLGGVKPNKKVFTPNLNVARNKNKGPILNTARDQRKDDRGKRDRKNDRNRNIKNGPNIIKSGGVFSEAKRHSLLDIGLPQGSLLRPVLCISHPLRSCDLNQVVAPSCWRHTNSSSPGLGATERHSSRASYGSRDSGDTAATLQKPTIRVKDIGKIDKELEEQKIKSVMGRDDPSDDEEDFKNVPEKDAPIKLPMDIGVWDKPKPAVQVKQEVIVKDEPGVETDCSSKTLLGLILRFLGAPHCNVLWLNGTAIEDLLLEVFWCIELLTSVTRPVSVKQEVFEENDVVNLLKAEQPTLILLQLPDTLPGRGNSEPEPSTSSGDASEEAPPADNRCRLADLEEGRIGSLRVHQSGRVTLALGDTIFEVSAGTKAAFHQEAVAVTSDEASRSADIVSLGALQHKLNLMPDWETMFCDMPV</sequence>
<gene>
    <name evidence="1" type="ORF">MSG28_011689</name>
</gene>
<accession>A0ACC0KM13</accession>